<dbReference type="Proteomes" id="UP000238479">
    <property type="component" value="Chromosome 1"/>
</dbReference>
<keyword evidence="2" id="KW-1185">Reference proteome</keyword>
<comment type="caution">
    <text evidence="1">The sequence shown here is derived from an EMBL/GenBank/DDBJ whole genome shotgun (WGS) entry which is preliminary data.</text>
</comment>
<evidence type="ECO:0000313" key="2">
    <source>
        <dbReference type="Proteomes" id="UP000238479"/>
    </source>
</evidence>
<protein>
    <submittedName>
        <fullName evidence="1">Putative leucine-rich repeat domain, L domain-containing protein</fullName>
    </submittedName>
</protein>
<dbReference type="Pfam" id="PF00560">
    <property type="entry name" value="LRR_1"/>
    <property type="match status" value="1"/>
</dbReference>
<dbReference type="OMA" id="NTDFISM"/>
<dbReference type="Gramene" id="PRQ55018">
    <property type="protein sequence ID" value="PRQ55018"/>
    <property type="gene ID" value="RchiOBHm_Chr1g0320001"/>
</dbReference>
<dbReference type="EMBL" id="PDCK01000039">
    <property type="protein sequence ID" value="PRQ55018.1"/>
    <property type="molecule type" value="Genomic_DNA"/>
</dbReference>
<accession>A0A2P6S8K7</accession>
<dbReference type="InterPro" id="IPR032675">
    <property type="entry name" value="LRR_dom_sf"/>
</dbReference>
<dbReference type="SUPFAM" id="SSF52058">
    <property type="entry name" value="L domain-like"/>
    <property type="match status" value="1"/>
</dbReference>
<name>A0A2P6S8K7_ROSCH</name>
<dbReference type="InterPro" id="IPR001611">
    <property type="entry name" value="Leu-rich_rpt"/>
</dbReference>
<reference evidence="1 2" key="1">
    <citation type="journal article" date="2018" name="Nat. Genet.">
        <title>The Rosa genome provides new insights in the design of modern roses.</title>
        <authorList>
            <person name="Bendahmane M."/>
        </authorList>
    </citation>
    <scope>NUCLEOTIDE SEQUENCE [LARGE SCALE GENOMIC DNA]</scope>
    <source>
        <strain evidence="2">cv. Old Blush</strain>
    </source>
</reference>
<gene>
    <name evidence="1" type="ORF">RchiOBHm_Chr1g0320001</name>
</gene>
<dbReference type="AlphaFoldDB" id="A0A2P6S8K7"/>
<proteinExistence type="predicted"/>
<organism evidence="1 2">
    <name type="scientific">Rosa chinensis</name>
    <name type="common">China rose</name>
    <dbReference type="NCBI Taxonomy" id="74649"/>
    <lineage>
        <taxon>Eukaryota</taxon>
        <taxon>Viridiplantae</taxon>
        <taxon>Streptophyta</taxon>
        <taxon>Embryophyta</taxon>
        <taxon>Tracheophyta</taxon>
        <taxon>Spermatophyta</taxon>
        <taxon>Magnoliopsida</taxon>
        <taxon>eudicotyledons</taxon>
        <taxon>Gunneridae</taxon>
        <taxon>Pentapetalae</taxon>
        <taxon>rosids</taxon>
        <taxon>fabids</taxon>
        <taxon>Rosales</taxon>
        <taxon>Rosaceae</taxon>
        <taxon>Rosoideae</taxon>
        <taxon>Rosoideae incertae sedis</taxon>
        <taxon>Rosa</taxon>
    </lineage>
</organism>
<sequence length="134" mass="15368">MHDLVGDLARWAAGDTFCRLEDKPHGRCSPKTRHLAYISGKFDGVKKFETFSEAKRLRTFLPLPVSSGYGNYLTHYATSDLLPQLKYLRVLSFNGYKLTELPDSVCNLRHLRYLDLSHTLIMSLPESICKLYNL</sequence>
<dbReference type="PANTHER" id="PTHR47186">
    <property type="entry name" value="LEUCINE-RICH REPEAT-CONTAINING PROTEIN 57"/>
    <property type="match status" value="1"/>
</dbReference>
<dbReference type="PANTHER" id="PTHR47186:SF42">
    <property type="entry name" value="DISEASE RESISTANCE RPP13-LIKE PROTEIN 1"/>
    <property type="match status" value="1"/>
</dbReference>
<evidence type="ECO:0000313" key="1">
    <source>
        <dbReference type="EMBL" id="PRQ55018.1"/>
    </source>
</evidence>
<dbReference type="Gene3D" id="3.80.10.10">
    <property type="entry name" value="Ribonuclease Inhibitor"/>
    <property type="match status" value="1"/>
</dbReference>